<dbReference type="InterPro" id="IPR049244">
    <property type="entry name" value="DUF6879"/>
</dbReference>
<dbReference type="RefSeq" id="WP_224302186.1">
    <property type="nucleotide sequence ID" value="NZ_JAHSSO010000012.1"/>
</dbReference>
<reference evidence="2 3" key="1">
    <citation type="submission" date="2021-06" db="EMBL/GenBank/DDBJ databases">
        <title>Ecological speciation of a Streptomyces species isolated from different habitats and geographic origins.</title>
        <authorList>
            <person name="Wang J."/>
        </authorList>
    </citation>
    <scope>NUCLEOTIDE SEQUENCE [LARGE SCALE GENOMIC DNA]</scope>
    <source>
        <strain evidence="2 3">FXJ8.012</strain>
    </source>
</reference>
<dbReference type="Proteomes" id="UP000758701">
    <property type="component" value="Unassembled WGS sequence"/>
</dbReference>
<keyword evidence="3" id="KW-1185">Reference proteome</keyword>
<dbReference type="PROSITE" id="PS51257">
    <property type="entry name" value="PROKAR_LIPOPROTEIN"/>
    <property type="match status" value="1"/>
</dbReference>
<comment type="caution">
    <text evidence="2">The sequence shown here is derived from an EMBL/GenBank/DDBJ whole genome shotgun (WGS) entry which is preliminary data.</text>
</comment>
<accession>A0ABS7W5V8</accession>
<gene>
    <name evidence="2" type="ORF">KVH32_19620</name>
</gene>
<proteinExistence type="predicted"/>
<dbReference type="Pfam" id="PF21806">
    <property type="entry name" value="DUF6879"/>
    <property type="match status" value="1"/>
</dbReference>
<feature type="domain" description="DUF6879" evidence="1">
    <location>
        <begin position="80"/>
        <end position="248"/>
    </location>
</feature>
<evidence type="ECO:0000313" key="3">
    <source>
        <dbReference type="Proteomes" id="UP000758701"/>
    </source>
</evidence>
<name>A0ABS7W5V8_STROV</name>
<dbReference type="EMBL" id="JAHSTP010000007">
    <property type="protein sequence ID" value="MBZ6153347.1"/>
    <property type="molecule type" value="Genomic_DNA"/>
</dbReference>
<protein>
    <recommendedName>
        <fullName evidence="1">DUF6879 domain-containing protein</fullName>
    </recommendedName>
</protein>
<organism evidence="2 3">
    <name type="scientific">Streptomyces olivaceus</name>
    <dbReference type="NCBI Taxonomy" id="47716"/>
    <lineage>
        <taxon>Bacteria</taxon>
        <taxon>Bacillati</taxon>
        <taxon>Actinomycetota</taxon>
        <taxon>Actinomycetes</taxon>
        <taxon>Kitasatosporales</taxon>
        <taxon>Streptomycetaceae</taxon>
        <taxon>Streptomyces</taxon>
    </lineage>
</organism>
<sequence>MTRRLRFNGTGSGVTGCPSVHEDLDTGEVIVHGPPLAEQDDLAQLQHLSEGEVAVVVPRDLLVDWTPKERTRKVRTIDLDEFGSLFGKYEHTAWRLETRRRYASDEKNDRWTRFVSTGETGDDWADAAEVRQFRDTVRAQTQQGKRMERVRIVDQPATLGQRYLLNCAKGNISFGEDIRNMWRADADRLRLPAEDFWLFDSRLVALLQFDQDDELTHVDLITEPAEVVRCCMIRDAAWHHAVPWERFTAEMNGDA</sequence>
<evidence type="ECO:0000313" key="2">
    <source>
        <dbReference type="EMBL" id="MBZ6153347.1"/>
    </source>
</evidence>
<evidence type="ECO:0000259" key="1">
    <source>
        <dbReference type="Pfam" id="PF21806"/>
    </source>
</evidence>